<keyword evidence="5" id="KW-1185">Reference proteome</keyword>
<evidence type="ECO:0000259" key="2">
    <source>
        <dbReference type="Pfam" id="PF06030"/>
    </source>
</evidence>
<dbReference type="AlphaFoldDB" id="A0AAQ3Y5V3"/>
<dbReference type="Pfam" id="PF11797">
    <property type="entry name" value="WxLIP_HBD"/>
    <property type="match status" value="1"/>
</dbReference>
<evidence type="ECO:0000259" key="3">
    <source>
        <dbReference type="Pfam" id="PF11797"/>
    </source>
</evidence>
<name>A0AAQ3Y5V3_9ENTE</name>
<keyword evidence="1" id="KW-1133">Transmembrane helix</keyword>
<evidence type="ECO:0000256" key="1">
    <source>
        <dbReference type="SAM" id="Phobius"/>
    </source>
</evidence>
<dbReference type="InterPro" id="IPR021759">
    <property type="entry name" value="WxLIP_HBD"/>
</dbReference>
<dbReference type="Pfam" id="PF06030">
    <property type="entry name" value="WxLIP_PGBD"/>
    <property type="match status" value="1"/>
</dbReference>
<reference evidence="5" key="1">
    <citation type="submission" date="2017-05" db="EMBL/GenBank/DDBJ databases">
        <title>The Genome Sequence of EEnterococcus faecalis 9F2_4866.</title>
        <authorList>
            <consortium name="The Broad Institute Genomics Platform"/>
            <consortium name="The Broad Institute Genomic Center for Infectious Diseases"/>
            <person name="Earl A."/>
            <person name="Manson A."/>
            <person name="Schwartman J."/>
            <person name="Gilmore M."/>
            <person name="Abouelleil A."/>
            <person name="Cao P."/>
            <person name="Chapman S."/>
            <person name="Cusick C."/>
            <person name="Shea T."/>
            <person name="Young S."/>
            <person name="Neafsey D."/>
            <person name="Nusbaum C."/>
            <person name="Birren B."/>
        </authorList>
    </citation>
    <scope>NUCLEOTIDE SEQUENCE [LARGE SCALE GENOMIC DNA]</scope>
    <source>
        <strain evidence="5">7F3_DIV0205</strain>
    </source>
</reference>
<dbReference type="InterPro" id="IPR010317">
    <property type="entry name" value="WxLIP_PGBD"/>
</dbReference>
<keyword evidence="1" id="KW-0812">Transmembrane</keyword>
<reference evidence="4 5" key="2">
    <citation type="submission" date="2024-03" db="EMBL/GenBank/DDBJ databases">
        <title>The Genome Sequence of Enterococcus sp. DIV0205d.</title>
        <authorList>
            <consortium name="The Broad Institute Genomics Platform"/>
            <consortium name="The Broad Institute Microbial Omics Core"/>
            <consortium name="The Broad Institute Genomic Center for Infectious Diseases"/>
            <person name="Earl A."/>
            <person name="Manson A."/>
            <person name="Gilmore M."/>
            <person name="Schwartman J."/>
            <person name="Shea T."/>
            <person name="Abouelleil A."/>
            <person name="Cao P."/>
            <person name="Chapman S."/>
            <person name="Cusick C."/>
            <person name="Young S."/>
            <person name="Neafsey D."/>
            <person name="Nusbaum C."/>
            <person name="Birren B."/>
        </authorList>
    </citation>
    <scope>NUCLEOTIDE SEQUENCE [LARGE SCALE GENOMIC DNA]</scope>
    <source>
        <strain evidence="4 5">7F3_DIV0205</strain>
    </source>
</reference>
<evidence type="ECO:0000313" key="4">
    <source>
        <dbReference type="EMBL" id="WYK01385.1"/>
    </source>
</evidence>
<protein>
    <recommendedName>
        <fullName evidence="6">DUF3324 domain-containing protein</fullName>
    </recommendedName>
</protein>
<organism evidence="4 5">
    <name type="scientific">Candidatus Enterococcus palustris</name>
    <dbReference type="NCBI Taxonomy" id="1834189"/>
    <lineage>
        <taxon>Bacteria</taxon>
        <taxon>Bacillati</taxon>
        <taxon>Bacillota</taxon>
        <taxon>Bacilli</taxon>
        <taxon>Lactobacillales</taxon>
        <taxon>Enterococcaceae</taxon>
        <taxon>Enterococcus</taxon>
    </lineage>
</organism>
<keyword evidence="1" id="KW-0472">Membrane</keyword>
<gene>
    <name evidence="4" type="ORF">A5821_002522</name>
</gene>
<dbReference type="EMBL" id="CP147244">
    <property type="protein sequence ID" value="WYK01385.1"/>
    <property type="molecule type" value="Genomic_DNA"/>
</dbReference>
<proteinExistence type="predicted"/>
<feature type="domain" description="WxL Interacting Protein peptidoglycan binding" evidence="2">
    <location>
        <begin position="35"/>
        <end position="153"/>
    </location>
</feature>
<evidence type="ECO:0008006" key="6">
    <source>
        <dbReference type="Google" id="ProtNLM"/>
    </source>
</evidence>
<evidence type="ECO:0000313" key="5">
    <source>
        <dbReference type="Proteomes" id="UP000194948"/>
    </source>
</evidence>
<dbReference type="Proteomes" id="UP000194948">
    <property type="component" value="Chromosome"/>
</dbReference>
<feature type="domain" description="WxL Interacting Protein host binding" evidence="3">
    <location>
        <begin position="165"/>
        <end position="302"/>
    </location>
</feature>
<sequence>MNHLIRCMISFFFLLIVLPIQGEASESMGSNPNEFAYEVVLPENQKRTDVGYYDLVMKAGETQTLQLKLFNLSSESMKISLSVNSAKTNGNGLIEYGENQLETDSSLTYDIKKLVTTPKEVLLAPHSKKMVELRIDLPAKPFIGYLAGGIQLTPFRYTEQTTKEEAVILNEFAYVIGLLISESDSHQLAPEMALNGMSLKKRDGQYGLSVSLSNVQPVFLENLTTQVRIRKKGTKAILFEKKQSDMRMAPNSVMNFPVELEGTELDSGDYVVEVTTSTTNGKHWMWKKEFTFSKLEAQRVNEINNLTKNGYFNQPLFLGCTLVLCIVIFGSVWVIMRRNTHLSNGRRKRTGNYINEKKKKKTN</sequence>
<accession>A0AAQ3Y5V3</accession>
<feature type="transmembrane region" description="Helical" evidence="1">
    <location>
        <begin position="316"/>
        <end position="336"/>
    </location>
</feature>